<dbReference type="STRING" id="587909.SAMN05421810_101693"/>
<reference evidence="4" key="1">
    <citation type="submission" date="2016-10" db="EMBL/GenBank/DDBJ databases">
        <authorList>
            <person name="Varghese N."/>
            <person name="Submissions S."/>
        </authorList>
    </citation>
    <scope>NUCLEOTIDE SEQUENCE [LARGE SCALE GENOMIC DNA]</scope>
    <source>
        <strain evidence="4">CGMCC 4.5579</strain>
    </source>
</reference>
<dbReference type="PANTHER" id="PTHR24305:SF166">
    <property type="entry name" value="CYTOCHROME P450 12A4, MITOCHONDRIAL-RELATED"/>
    <property type="match status" value="1"/>
</dbReference>
<comment type="cofactor">
    <cofactor evidence="2">
        <name>heme</name>
        <dbReference type="ChEBI" id="CHEBI:30413"/>
    </cofactor>
</comment>
<dbReference type="GO" id="GO:0004497">
    <property type="term" value="F:monooxygenase activity"/>
    <property type="evidence" value="ECO:0007669"/>
    <property type="project" value="InterPro"/>
</dbReference>
<dbReference type="PRINTS" id="PR00463">
    <property type="entry name" value="EP450I"/>
</dbReference>
<dbReference type="GO" id="GO:0020037">
    <property type="term" value="F:heme binding"/>
    <property type="evidence" value="ECO:0007669"/>
    <property type="project" value="InterPro"/>
</dbReference>
<dbReference type="GO" id="GO:0016705">
    <property type="term" value="F:oxidoreductase activity, acting on paired donors, with incorporation or reduction of molecular oxygen"/>
    <property type="evidence" value="ECO:0007669"/>
    <property type="project" value="InterPro"/>
</dbReference>
<feature type="binding site" description="axial binding residue" evidence="2">
    <location>
        <position position="392"/>
    </location>
    <ligand>
        <name>heme</name>
        <dbReference type="ChEBI" id="CHEBI:30413"/>
    </ligand>
    <ligandPart>
        <name>Fe</name>
        <dbReference type="ChEBI" id="CHEBI:18248"/>
    </ligandPart>
</feature>
<dbReference type="PRINTS" id="PR00385">
    <property type="entry name" value="P450"/>
</dbReference>
<gene>
    <name evidence="3" type="ORF">SAMN05421810_101693</name>
</gene>
<name>A0A1I5LW72_9PSEU</name>
<dbReference type="AlphaFoldDB" id="A0A1I5LW72"/>
<dbReference type="Pfam" id="PF00067">
    <property type="entry name" value="p450"/>
    <property type="match status" value="1"/>
</dbReference>
<keyword evidence="2" id="KW-0349">Heme</keyword>
<evidence type="ECO:0000256" key="2">
    <source>
        <dbReference type="PIRSR" id="PIRSR602401-1"/>
    </source>
</evidence>
<dbReference type="InterPro" id="IPR001128">
    <property type="entry name" value="Cyt_P450"/>
</dbReference>
<evidence type="ECO:0000256" key="1">
    <source>
        <dbReference type="ARBA" id="ARBA00010617"/>
    </source>
</evidence>
<dbReference type="InterPro" id="IPR036396">
    <property type="entry name" value="Cyt_P450_sf"/>
</dbReference>
<proteinExistence type="inferred from homology"/>
<dbReference type="Gene3D" id="1.10.630.10">
    <property type="entry name" value="Cytochrome P450"/>
    <property type="match status" value="1"/>
</dbReference>
<dbReference type="EMBL" id="FOWW01000001">
    <property type="protein sequence ID" value="SFP01387.1"/>
    <property type="molecule type" value="Genomic_DNA"/>
</dbReference>
<keyword evidence="2" id="KW-0479">Metal-binding</keyword>
<dbReference type="OrthoDB" id="5290182at2"/>
<keyword evidence="2" id="KW-0408">Iron</keyword>
<dbReference type="InterPro" id="IPR050121">
    <property type="entry name" value="Cytochrome_P450_monoxygenase"/>
</dbReference>
<dbReference type="RefSeq" id="WP_092527691.1">
    <property type="nucleotide sequence ID" value="NZ_FOWW01000001.1"/>
</dbReference>
<keyword evidence="4" id="KW-1185">Reference proteome</keyword>
<protein>
    <recommendedName>
        <fullName evidence="5">Cytochrome P450</fullName>
    </recommendedName>
</protein>
<evidence type="ECO:0000313" key="3">
    <source>
        <dbReference type="EMBL" id="SFP01387.1"/>
    </source>
</evidence>
<comment type="similarity">
    <text evidence="1">Belongs to the cytochrome P450 family.</text>
</comment>
<organism evidence="3 4">
    <name type="scientific">Amycolatopsis arida</name>
    <dbReference type="NCBI Taxonomy" id="587909"/>
    <lineage>
        <taxon>Bacteria</taxon>
        <taxon>Bacillati</taxon>
        <taxon>Actinomycetota</taxon>
        <taxon>Actinomycetes</taxon>
        <taxon>Pseudonocardiales</taxon>
        <taxon>Pseudonocardiaceae</taxon>
        <taxon>Amycolatopsis</taxon>
    </lineage>
</organism>
<accession>A0A1I5LW72</accession>
<sequence length="455" mass="49832">MGRRPGPVDPVALLRFGRDFQRTPTEALVRARERYGDVFFLGPPGRLGMVFLLGAEANEFVFRNPSLFSWRGGYRMLRPVSGETALLVSDGEGHRRRRAITQPAFQKARIDGYVDVMLRNAAVVVDAWRVGQPVRLYDAFRAAIRRTTVEAFFGPVLAADADRLGRDLGPALGLLNAPFARQLALQAVPNPVRRRARAGLAGVDERVFAEIARRRRAAEPGEDLLGMLLAAGEPEGGRLTPAELRDAVVSLVVASYDTTSAALGWAVYAALVTPGVWERARAEVAEVFGDGPVTAAGARRLRYLGWVVDETLRLYPPAIVGGRTAVADFGFAGHRVRTGSYVIFSQYVTHTDPRRWADPYRFLPERWDRERPGYRAPSPYEYLPFGTGFRRCVGAPLATAEVVATLALLVRRTDLRLVSAPERPAGLTAMYPSGGVAVRVEAVRPDGAVRSDGAR</sequence>
<dbReference type="PANTHER" id="PTHR24305">
    <property type="entry name" value="CYTOCHROME P450"/>
    <property type="match status" value="1"/>
</dbReference>
<evidence type="ECO:0008006" key="5">
    <source>
        <dbReference type="Google" id="ProtNLM"/>
    </source>
</evidence>
<dbReference type="InterPro" id="IPR002401">
    <property type="entry name" value="Cyt_P450_E_grp-I"/>
</dbReference>
<evidence type="ECO:0000313" key="4">
    <source>
        <dbReference type="Proteomes" id="UP000198727"/>
    </source>
</evidence>
<dbReference type="GO" id="GO:0005506">
    <property type="term" value="F:iron ion binding"/>
    <property type="evidence" value="ECO:0007669"/>
    <property type="project" value="InterPro"/>
</dbReference>
<dbReference type="Proteomes" id="UP000198727">
    <property type="component" value="Unassembled WGS sequence"/>
</dbReference>
<dbReference type="SUPFAM" id="SSF48264">
    <property type="entry name" value="Cytochrome P450"/>
    <property type="match status" value="1"/>
</dbReference>